<reference evidence="1 2" key="1">
    <citation type="submission" date="2019-02" db="EMBL/GenBank/DDBJ databases">
        <title>Planctomycetal bacteria perform biofilm scaping via a novel small molecule.</title>
        <authorList>
            <person name="Jeske O."/>
            <person name="Boedeker C."/>
            <person name="Wiegand S."/>
            <person name="Breitling P."/>
            <person name="Kallscheuer N."/>
            <person name="Jogler M."/>
            <person name="Rohde M."/>
            <person name="Petersen J."/>
            <person name="Medema M.H."/>
            <person name="Surup F."/>
            <person name="Jogler C."/>
        </authorList>
    </citation>
    <scope>NUCLEOTIDE SEQUENCE [LARGE SCALE GENOMIC DNA]</scope>
    <source>
        <strain evidence="1 2">Mal15</strain>
    </source>
</reference>
<accession>A0A5B9MGF3</accession>
<dbReference type="NCBIfam" id="TIGR03067">
    <property type="entry name" value="Planc_TIGR03067"/>
    <property type="match status" value="1"/>
</dbReference>
<keyword evidence="2" id="KW-1185">Reference proteome</keyword>
<evidence type="ECO:0000313" key="1">
    <source>
        <dbReference type="EMBL" id="QEF99579.1"/>
    </source>
</evidence>
<evidence type="ECO:0008006" key="3">
    <source>
        <dbReference type="Google" id="ProtNLM"/>
    </source>
</evidence>
<proteinExistence type="predicted"/>
<dbReference type="Proteomes" id="UP000321353">
    <property type="component" value="Chromosome"/>
</dbReference>
<gene>
    <name evidence="1" type="ORF">Mal15_36450</name>
</gene>
<dbReference type="AlphaFoldDB" id="A0A5B9MGF3"/>
<dbReference type="InterPro" id="IPR017504">
    <property type="entry name" value="CHP03067_Planctomycetes"/>
</dbReference>
<dbReference type="RefSeq" id="WP_147872138.1">
    <property type="nucleotide sequence ID" value="NZ_CP036264.1"/>
</dbReference>
<protein>
    <recommendedName>
        <fullName evidence="3">TIGR03067 domain-containing protein</fullName>
    </recommendedName>
</protein>
<name>A0A5B9MGF3_9BACT</name>
<evidence type="ECO:0000313" key="2">
    <source>
        <dbReference type="Proteomes" id="UP000321353"/>
    </source>
</evidence>
<organism evidence="1 2">
    <name type="scientific">Stieleria maiorica</name>
    <dbReference type="NCBI Taxonomy" id="2795974"/>
    <lineage>
        <taxon>Bacteria</taxon>
        <taxon>Pseudomonadati</taxon>
        <taxon>Planctomycetota</taxon>
        <taxon>Planctomycetia</taxon>
        <taxon>Pirellulales</taxon>
        <taxon>Pirellulaceae</taxon>
        <taxon>Stieleria</taxon>
    </lineage>
</organism>
<sequence length="152" mass="16631">MRRLLIGLLVIGFVFQSGVGADEDSNDAVKKERKRLEGTWQVTSLVVGGNKSKKEDVQKLTVVNGDDGTRSVLSEGKVVSKGTSTLAPMAEPKTIDFTATEGGGSGDRFVGIYQLGKKKRKLCFVRADQERPTEFTSTAENKYILVAYKRVE</sequence>
<dbReference type="KEGG" id="smam:Mal15_36450"/>
<dbReference type="EMBL" id="CP036264">
    <property type="protein sequence ID" value="QEF99579.1"/>
    <property type="molecule type" value="Genomic_DNA"/>
</dbReference>